<protein>
    <submittedName>
        <fullName evidence="2">Uncharacterized protein</fullName>
    </submittedName>
</protein>
<keyword evidence="3" id="KW-1185">Reference proteome</keyword>
<feature type="region of interest" description="Disordered" evidence="1">
    <location>
        <begin position="106"/>
        <end position="343"/>
    </location>
</feature>
<evidence type="ECO:0000313" key="3">
    <source>
        <dbReference type="Proteomes" id="UP000807342"/>
    </source>
</evidence>
<reference evidence="2" key="1">
    <citation type="submission" date="2020-11" db="EMBL/GenBank/DDBJ databases">
        <authorList>
            <consortium name="DOE Joint Genome Institute"/>
            <person name="Ahrendt S."/>
            <person name="Riley R."/>
            <person name="Andreopoulos W."/>
            <person name="Labutti K."/>
            <person name="Pangilinan J."/>
            <person name="Ruiz-Duenas F.J."/>
            <person name="Barrasa J.M."/>
            <person name="Sanchez-Garcia M."/>
            <person name="Camarero S."/>
            <person name="Miyauchi S."/>
            <person name="Serrano A."/>
            <person name="Linde D."/>
            <person name="Babiker R."/>
            <person name="Drula E."/>
            <person name="Ayuso-Fernandez I."/>
            <person name="Pacheco R."/>
            <person name="Padilla G."/>
            <person name="Ferreira P."/>
            <person name="Barriuso J."/>
            <person name="Kellner H."/>
            <person name="Castanera R."/>
            <person name="Alfaro M."/>
            <person name="Ramirez L."/>
            <person name="Pisabarro A.G."/>
            <person name="Kuo A."/>
            <person name="Tritt A."/>
            <person name="Lipzen A."/>
            <person name="He G."/>
            <person name="Yan M."/>
            <person name="Ng V."/>
            <person name="Cullen D."/>
            <person name="Martin F."/>
            <person name="Rosso M.-N."/>
            <person name="Henrissat B."/>
            <person name="Hibbett D."/>
            <person name="Martinez A.T."/>
            <person name="Grigoriev I.V."/>
        </authorList>
    </citation>
    <scope>NUCLEOTIDE SEQUENCE</scope>
    <source>
        <strain evidence="2">MF-IS2</strain>
    </source>
</reference>
<sequence>MDEWRQYPAFPSAYPPTPLAKQTQIVADAIVSTSTTLYPPIPEESTQQGFRQSLLSPHNDLNPSYVGALSDDTDACGVRPEESEQITISVMDVDDLDEPMDRADELESEDEFNITLRTPDPPLRILTSLGPPSPLSNDASPLSLPSRSSALTTADDRSSLCTPSTESSISSDAPALPPTLPNHKRTIQTINAGTQASRMTSRGTSVIVARTARSPIKRAVTQRRQAQRHQNVSSRKLDRLGSSEHENEPSSTTASLDGDDLSSKRRRVSLMPPKAVRVTQPIRRRTAHPAPPMAKTARGAVMAQRHSERSSTTLLEPTAKLGTQSSREGSVTQEDLALHSHDV</sequence>
<evidence type="ECO:0000313" key="2">
    <source>
        <dbReference type="EMBL" id="KAF9450149.1"/>
    </source>
</evidence>
<dbReference type="AlphaFoldDB" id="A0A9P5XGY0"/>
<feature type="compositionally biased region" description="Polar residues" evidence="1">
    <location>
        <begin position="222"/>
        <end position="234"/>
    </location>
</feature>
<dbReference type="Proteomes" id="UP000807342">
    <property type="component" value="Unassembled WGS sequence"/>
</dbReference>
<gene>
    <name evidence="2" type="ORF">P691DRAFT_701773</name>
</gene>
<comment type="caution">
    <text evidence="2">The sequence shown here is derived from an EMBL/GenBank/DDBJ whole genome shotgun (WGS) entry which is preliminary data.</text>
</comment>
<accession>A0A9P5XGY0</accession>
<name>A0A9P5XGY0_9AGAR</name>
<organism evidence="2 3">
    <name type="scientific">Macrolepiota fuliginosa MF-IS2</name>
    <dbReference type="NCBI Taxonomy" id="1400762"/>
    <lineage>
        <taxon>Eukaryota</taxon>
        <taxon>Fungi</taxon>
        <taxon>Dikarya</taxon>
        <taxon>Basidiomycota</taxon>
        <taxon>Agaricomycotina</taxon>
        <taxon>Agaricomycetes</taxon>
        <taxon>Agaricomycetidae</taxon>
        <taxon>Agaricales</taxon>
        <taxon>Agaricineae</taxon>
        <taxon>Agaricaceae</taxon>
        <taxon>Macrolepiota</taxon>
    </lineage>
</organism>
<proteinExistence type="predicted"/>
<feature type="compositionally biased region" description="Polar residues" evidence="1">
    <location>
        <begin position="159"/>
        <end position="171"/>
    </location>
</feature>
<dbReference type="EMBL" id="MU151111">
    <property type="protein sequence ID" value="KAF9450149.1"/>
    <property type="molecule type" value="Genomic_DNA"/>
</dbReference>
<evidence type="ECO:0000256" key="1">
    <source>
        <dbReference type="SAM" id="MobiDB-lite"/>
    </source>
</evidence>
<feature type="compositionally biased region" description="Polar residues" evidence="1">
    <location>
        <begin position="187"/>
        <end position="204"/>
    </location>
</feature>
<feature type="compositionally biased region" description="Low complexity" evidence="1">
    <location>
        <begin position="139"/>
        <end position="153"/>
    </location>
</feature>
<feature type="compositionally biased region" description="Polar residues" evidence="1">
    <location>
        <begin position="310"/>
        <end position="333"/>
    </location>
</feature>
<dbReference type="OrthoDB" id="434647at2759"/>
<feature type="compositionally biased region" description="Basic and acidic residues" evidence="1">
    <location>
        <begin position="235"/>
        <end position="248"/>
    </location>
</feature>